<gene>
    <name evidence="1" type="ORF">G6O67_001062</name>
</gene>
<evidence type="ECO:0000313" key="1">
    <source>
        <dbReference type="EMBL" id="KAF4511856.1"/>
    </source>
</evidence>
<name>A0A8H4PWK3_9HYPO</name>
<comment type="caution">
    <text evidence="1">The sequence shown here is derived from an EMBL/GenBank/DDBJ whole genome shotgun (WGS) entry which is preliminary data.</text>
</comment>
<dbReference type="AlphaFoldDB" id="A0A8H4PWK3"/>
<dbReference type="EMBL" id="JAAVMX010000002">
    <property type="protein sequence ID" value="KAF4511856.1"/>
    <property type="molecule type" value="Genomic_DNA"/>
</dbReference>
<organism evidence="1 2">
    <name type="scientific">Ophiocordyceps sinensis</name>
    <dbReference type="NCBI Taxonomy" id="72228"/>
    <lineage>
        <taxon>Eukaryota</taxon>
        <taxon>Fungi</taxon>
        <taxon>Dikarya</taxon>
        <taxon>Ascomycota</taxon>
        <taxon>Pezizomycotina</taxon>
        <taxon>Sordariomycetes</taxon>
        <taxon>Hypocreomycetidae</taxon>
        <taxon>Hypocreales</taxon>
        <taxon>Ophiocordycipitaceae</taxon>
        <taxon>Ophiocordyceps</taxon>
    </lineage>
</organism>
<accession>A0A8H4PWK3</accession>
<dbReference type="OrthoDB" id="4907064at2759"/>
<proteinExistence type="predicted"/>
<evidence type="ECO:0000313" key="2">
    <source>
        <dbReference type="Proteomes" id="UP000557566"/>
    </source>
</evidence>
<protein>
    <submittedName>
        <fullName evidence="1">Uncharacterized protein</fullName>
    </submittedName>
</protein>
<keyword evidence="2" id="KW-1185">Reference proteome</keyword>
<dbReference type="Proteomes" id="UP000557566">
    <property type="component" value="Unassembled WGS sequence"/>
</dbReference>
<sequence>MTSRILVKCTSELVPGNPVQRDTEMANIICMHEWDRDFDGHSDTLSSLGQYAVDRVRCYFLLDSGQVEYKDPRITVYSWDGNQLNQRPLSPSVIAYLNNIPFRPPRTSDAGLSDDEFLAAHGEEEFGNLLLQRIEQKKRWGYRLLPVELGFLEKHPQLA</sequence>
<reference evidence="1 2" key="1">
    <citation type="journal article" date="2020" name="Genome Biol. Evol.">
        <title>A new high-quality draft genome assembly of the Chinese cordyceps Ophiocordyceps sinensis.</title>
        <authorList>
            <person name="Shu R."/>
            <person name="Zhang J."/>
            <person name="Meng Q."/>
            <person name="Zhang H."/>
            <person name="Zhou G."/>
            <person name="Li M."/>
            <person name="Wu P."/>
            <person name="Zhao Y."/>
            <person name="Chen C."/>
            <person name="Qin Q."/>
        </authorList>
    </citation>
    <scope>NUCLEOTIDE SEQUENCE [LARGE SCALE GENOMIC DNA]</scope>
    <source>
        <strain evidence="1 2">IOZ07</strain>
    </source>
</reference>